<comment type="cofactor">
    <cofactor evidence="9">
        <name>[4Fe-4S] cluster</name>
        <dbReference type="ChEBI" id="CHEBI:49883"/>
    </cofactor>
    <text evidence="9">Binds 2 [4Fe-4S] clusters per subunit. One cluster is coordinated with 3 cysteines and an exchangeable S-adenosyl-L-methionine.</text>
</comment>
<dbReference type="InterPro" id="IPR006638">
    <property type="entry name" value="Elp3/MiaA/NifB-like_rSAM"/>
</dbReference>
<keyword evidence="5 9" id="KW-0479">Metal-binding</keyword>
<dbReference type="GO" id="GO:0016992">
    <property type="term" value="F:lipoate synthase activity"/>
    <property type="evidence" value="ECO:0007669"/>
    <property type="project" value="UniProtKB-UniRule"/>
</dbReference>
<dbReference type="InterPro" id="IPR007197">
    <property type="entry name" value="rSAM"/>
</dbReference>
<comment type="subcellular location">
    <subcellularLocation>
        <location evidence="1 9">Mitochondrion</location>
    </subcellularLocation>
</comment>
<dbReference type="GO" id="GO:0051539">
    <property type="term" value="F:4 iron, 4 sulfur cluster binding"/>
    <property type="evidence" value="ECO:0007669"/>
    <property type="project" value="UniProtKB-UniRule"/>
</dbReference>
<sequence length="382" mass="41894">MSRATCSTFRAVKRISLAHSRSLATAAPTKVGPNPSFKDTLAAGPSLDDFISGDAPHERIILGNPRGPRLPAHLKTAIPSGESFSKIKKDLRGLGLHTVCEEARCPNIGDCWGGKPGATEAEGRSAATATIMLMGDTCTRGCRFCSVKTSRAPPPLDPHEPENTAEAISRWGLGYIVLTSVDRDDLVDGGSHHFAETIRKIKQEVGTGFLFSTVHLFRAGHRTYCPASMCMRTISKQWRNSRPTSAIAAQPFRQSLKVLEHAKKEGVRITKTSIMLGLGETDEQILHALKELRKIDVDVVTFGQYMRPTKRHMKVERYVEPAEFDNWKKVAEDLGFLYVASGPLVRSSYKAGEFYIENVLRGKGKARELPVSHDAAILAAET</sequence>
<keyword evidence="7 9" id="KW-0411">Iron-sulfur</keyword>
<dbReference type="InterPro" id="IPR031691">
    <property type="entry name" value="LIAS_N"/>
</dbReference>
<dbReference type="NCBIfam" id="TIGR00510">
    <property type="entry name" value="lipA"/>
    <property type="match status" value="1"/>
</dbReference>
<evidence type="ECO:0000256" key="3">
    <source>
        <dbReference type="ARBA" id="ARBA00022679"/>
    </source>
</evidence>
<dbReference type="NCBIfam" id="NF004019">
    <property type="entry name" value="PRK05481.1"/>
    <property type="match status" value="1"/>
</dbReference>
<feature type="binding site" evidence="9">
    <location>
        <position position="105"/>
    </location>
    <ligand>
        <name>[4Fe-4S] cluster</name>
        <dbReference type="ChEBI" id="CHEBI:49883"/>
        <label>1</label>
    </ligand>
</feature>
<evidence type="ECO:0000313" key="11">
    <source>
        <dbReference type="EMBL" id="KAF7339364.1"/>
    </source>
</evidence>
<dbReference type="SFLD" id="SFLDS00029">
    <property type="entry name" value="Radical_SAM"/>
    <property type="match status" value="1"/>
</dbReference>
<dbReference type="InterPro" id="IPR058240">
    <property type="entry name" value="rSAM_sf"/>
</dbReference>
<evidence type="ECO:0000256" key="4">
    <source>
        <dbReference type="ARBA" id="ARBA00022691"/>
    </source>
</evidence>
<evidence type="ECO:0000256" key="5">
    <source>
        <dbReference type="ARBA" id="ARBA00022723"/>
    </source>
</evidence>
<name>A0A8H6XFA2_9AGAR</name>
<keyword evidence="4 9" id="KW-0949">S-adenosyl-L-methionine</keyword>
<dbReference type="Pfam" id="PF16881">
    <property type="entry name" value="LIAS_N"/>
    <property type="match status" value="1"/>
</dbReference>
<feature type="domain" description="Radical SAM core" evidence="10">
    <location>
        <begin position="121"/>
        <end position="337"/>
    </location>
</feature>
<keyword evidence="2 9" id="KW-0004">4Fe-4S</keyword>
<dbReference type="InterPro" id="IPR013785">
    <property type="entry name" value="Aldolase_TIM"/>
</dbReference>
<reference evidence="11" key="1">
    <citation type="submission" date="2020-05" db="EMBL/GenBank/DDBJ databases">
        <title>Mycena genomes resolve the evolution of fungal bioluminescence.</title>
        <authorList>
            <person name="Tsai I.J."/>
        </authorList>
    </citation>
    <scope>NUCLEOTIDE SEQUENCE</scope>
    <source>
        <strain evidence="11">160909Yilan</strain>
    </source>
</reference>
<evidence type="ECO:0000259" key="10">
    <source>
        <dbReference type="PROSITE" id="PS51918"/>
    </source>
</evidence>
<keyword evidence="12" id="KW-1185">Reference proteome</keyword>
<organism evidence="11 12">
    <name type="scientific">Mycena sanguinolenta</name>
    <dbReference type="NCBI Taxonomy" id="230812"/>
    <lineage>
        <taxon>Eukaryota</taxon>
        <taxon>Fungi</taxon>
        <taxon>Dikarya</taxon>
        <taxon>Basidiomycota</taxon>
        <taxon>Agaricomycotina</taxon>
        <taxon>Agaricomycetes</taxon>
        <taxon>Agaricomycetidae</taxon>
        <taxon>Agaricales</taxon>
        <taxon>Marasmiineae</taxon>
        <taxon>Mycenaceae</taxon>
        <taxon>Mycena</taxon>
    </lineage>
</organism>
<keyword evidence="9" id="KW-0496">Mitochondrion</keyword>
<feature type="binding site" evidence="9">
    <location>
        <position position="138"/>
    </location>
    <ligand>
        <name>[4Fe-4S] cluster</name>
        <dbReference type="ChEBI" id="CHEBI:49883"/>
        <label>2</label>
        <note>4Fe-4S-S-AdoMet</note>
    </ligand>
</feature>
<evidence type="ECO:0000256" key="9">
    <source>
        <dbReference type="HAMAP-Rule" id="MF_03123"/>
    </source>
</evidence>
<comment type="similarity">
    <text evidence="9">Belongs to the radical SAM superfamily. Lipoyl synthase family.</text>
</comment>
<dbReference type="UniPathway" id="UPA00538">
    <property type="reaction ID" value="UER00593"/>
</dbReference>
<evidence type="ECO:0000256" key="1">
    <source>
        <dbReference type="ARBA" id="ARBA00004173"/>
    </source>
</evidence>
<dbReference type="PROSITE" id="PS51918">
    <property type="entry name" value="RADICAL_SAM"/>
    <property type="match status" value="1"/>
</dbReference>
<feature type="binding site" evidence="9">
    <location>
        <position position="145"/>
    </location>
    <ligand>
        <name>[4Fe-4S] cluster</name>
        <dbReference type="ChEBI" id="CHEBI:49883"/>
        <label>2</label>
        <note>4Fe-4S-S-AdoMet</note>
    </ligand>
</feature>
<evidence type="ECO:0000256" key="8">
    <source>
        <dbReference type="ARBA" id="ARBA00047326"/>
    </source>
</evidence>
<dbReference type="PANTHER" id="PTHR10949:SF0">
    <property type="entry name" value="LIPOYL SYNTHASE, MITOCHONDRIAL"/>
    <property type="match status" value="1"/>
</dbReference>
<dbReference type="GO" id="GO:0009249">
    <property type="term" value="P:protein lipoylation"/>
    <property type="evidence" value="ECO:0007669"/>
    <property type="project" value="UniProtKB-UniRule"/>
</dbReference>
<feature type="binding site" evidence="9">
    <location>
        <position position="100"/>
    </location>
    <ligand>
        <name>[4Fe-4S] cluster</name>
        <dbReference type="ChEBI" id="CHEBI:49883"/>
        <label>1</label>
    </ligand>
</feature>
<comment type="pathway">
    <text evidence="9">Protein modification; protein lipoylation via endogenous pathway; protein N(6)-(lipoyl)lysine from octanoyl-[acyl-carrier-protein]: step 2/2.</text>
</comment>
<dbReference type="SUPFAM" id="SSF102114">
    <property type="entry name" value="Radical SAM enzymes"/>
    <property type="match status" value="1"/>
</dbReference>
<dbReference type="Proteomes" id="UP000623467">
    <property type="component" value="Unassembled WGS sequence"/>
</dbReference>
<feature type="binding site" evidence="9">
    <location>
        <position position="348"/>
    </location>
    <ligand>
        <name>[4Fe-4S] cluster</name>
        <dbReference type="ChEBI" id="CHEBI:49883"/>
        <label>1</label>
    </ligand>
</feature>
<evidence type="ECO:0000256" key="6">
    <source>
        <dbReference type="ARBA" id="ARBA00023004"/>
    </source>
</evidence>
<evidence type="ECO:0000256" key="2">
    <source>
        <dbReference type="ARBA" id="ARBA00022485"/>
    </source>
</evidence>
<dbReference type="SMART" id="SM00729">
    <property type="entry name" value="Elp3"/>
    <property type="match status" value="1"/>
</dbReference>
<comment type="function">
    <text evidence="9">Catalyzes the radical-mediated insertion of two sulfur atoms into the C-6 and C-8 positions of the octanoyl moiety bound to the lipoyl domains of lipoate-dependent enzymes, thereby converting the octanoylated domains into lipoylated derivatives.</text>
</comment>
<protein>
    <recommendedName>
        <fullName evidence="9">Lipoyl synthase, mitochondrial</fullName>
        <ecNumber evidence="9">2.8.1.8</ecNumber>
    </recommendedName>
    <alternativeName>
        <fullName evidence="9">Lipoate synthase</fullName>
        <shortName evidence="9">LS</shortName>
        <shortName evidence="9">Lip-syn</shortName>
    </alternativeName>
    <alternativeName>
        <fullName evidence="9">Lipoic acid synthase</fullName>
    </alternativeName>
</protein>
<gene>
    <name evidence="11" type="ORF">MSAN_02150300</name>
</gene>
<dbReference type="AlphaFoldDB" id="A0A8H6XFA2"/>
<dbReference type="InterPro" id="IPR003698">
    <property type="entry name" value="Lipoyl_synth"/>
</dbReference>
<dbReference type="Pfam" id="PF04055">
    <property type="entry name" value="Radical_SAM"/>
    <property type="match status" value="1"/>
</dbReference>
<dbReference type="EMBL" id="JACAZH010000031">
    <property type="protein sequence ID" value="KAF7339364.1"/>
    <property type="molecule type" value="Genomic_DNA"/>
</dbReference>
<evidence type="ECO:0000256" key="7">
    <source>
        <dbReference type="ARBA" id="ARBA00023014"/>
    </source>
</evidence>
<dbReference type="PANTHER" id="PTHR10949">
    <property type="entry name" value="LIPOYL SYNTHASE"/>
    <property type="match status" value="1"/>
</dbReference>
<keyword evidence="3 9" id="KW-0808">Transferase</keyword>
<proteinExistence type="inferred from homology"/>
<feature type="binding site" evidence="9">
    <location>
        <position position="142"/>
    </location>
    <ligand>
        <name>[4Fe-4S] cluster</name>
        <dbReference type="ChEBI" id="CHEBI:49883"/>
        <label>2</label>
        <note>4Fe-4S-S-AdoMet</note>
    </ligand>
</feature>
<dbReference type="HAMAP" id="MF_00206">
    <property type="entry name" value="Lipoyl_synth"/>
    <property type="match status" value="1"/>
</dbReference>
<dbReference type="Gene3D" id="3.20.20.70">
    <property type="entry name" value="Aldolase class I"/>
    <property type="match status" value="1"/>
</dbReference>
<dbReference type="GO" id="GO:0005739">
    <property type="term" value="C:mitochondrion"/>
    <property type="evidence" value="ECO:0007669"/>
    <property type="project" value="UniProtKB-SubCell"/>
</dbReference>
<evidence type="ECO:0000313" key="12">
    <source>
        <dbReference type="Proteomes" id="UP000623467"/>
    </source>
</evidence>
<comment type="catalytic activity">
    <reaction evidence="8 9">
        <text>[[Fe-S] cluster scaffold protein carrying a second [4Fe-4S](2+) cluster] + N(6)-octanoyl-L-lysyl-[protein] + 2 oxidized [2Fe-2S]-[ferredoxin] + 2 S-adenosyl-L-methionine + 4 H(+) = [[Fe-S] cluster scaffold protein] + N(6)-[(R)-dihydrolipoyl]-L-lysyl-[protein] + 4 Fe(3+) + 2 hydrogen sulfide + 2 5'-deoxyadenosine + 2 L-methionine + 2 reduced [2Fe-2S]-[ferredoxin]</text>
        <dbReference type="Rhea" id="RHEA:16585"/>
        <dbReference type="Rhea" id="RHEA-COMP:9928"/>
        <dbReference type="Rhea" id="RHEA-COMP:10000"/>
        <dbReference type="Rhea" id="RHEA-COMP:10001"/>
        <dbReference type="Rhea" id="RHEA-COMP:10475"/>
        <dbReference type="Rhea" id="RHEA-COMP:14568"/>
        <dbReference type="Rhea" id="RHEA-COMP:14569"/>
        <dbReference type="ChEBI" id="CHEBI:15378"/>
        <dbReference type="ChEBI" id="CHEBI:17319"/>
        <dbReference type="ChEBI" id="CHEBI:29034"/>
        <dbReference type="ChEBI" id="CHEBI:29919"/>
        <dbReference type="ChEBI" id="CHEBI:33722"/>
        <dbReference type="ChEBI" id="CHEBI:33737"/>
        <dbReference type="ChEBI" id="CHEBI:33738"/>
        <dbReference type="ChEBI" id="CHEBI:57844"/>
        <dbReference type="ChEBI" id="CHEBI:59789"/>
        <dbReference type="ChEBI" id="CHEBI:78809"/>
        <dbReference type="ChEBI" id="CHEBI:83100"/>
        <dbReference type="EC" id="2.8.1.8"/>
    </reaction>
</comment>
<comment type="caution">
    <text evidence="11">The sequence shown here is derived from an EMBL/GenBank/DDBJ whole genome shotgun (WGS) entry which is preliminary data.</text>
</comment>
<accession>A0A8H6XFA2</accession>
<keyword evidence="6 9" id="KW-0408">Iron</keyword>
<dbReference type="OrthoDB" id="3231at2759"/>
<feature type="binding site" evidence="9">
    <location>
        <position position="111"/>
    </location>
    <ligand>
        <name>[4Fe-4S] cluster</name>
        <dbReference type="ChEBI" id="CHEBI:49883"/>
        <label>1</label>
    </ligand>
</feature>
<dbReference type="GO" id="GO:0046872">
    <property type="term" value="F:metal ion binding"/>
    <property type="evidence" value="ECO:0007669"/>
    <property type="project" value="UniProtKB-KW"/>
</dbReference>
<dbReference type="NCBIfam" id="NF009544">
    <property type="entry name" value="PRK12928.1"/>
    <property type="match status" value="1"/>
</dbReference>
<dbReference type="EC" id="2.8.1.8" evidence="9"/>